<organism evidence="2 3">
    <name type="scientific">Pseudomonas putida</name>
    <name type="common">Arthrobacter siderocapsulatus</name>
    <dbReference type="NCBI Taxonomy" id="303"/>
    <lineage>
        <taxon>Bacteria</taxon>
        <taxon>Pseudomonadati</taxon>
        <taxon>Pseudomonadota</taxon>
        <taxon>Gammaproteobacteria</taxon>
        <taxon>Pseudomonadales</taxon>
        <taxon>Pseudomonadaceae</taxon>
        <taxon>Pseudomonas</taxon>
    </lineage>
</organism>
<dbReference type="Proteomes" id="UP000298551">
    <property type="component" value="Chromosome"/>
</dbReference>
<accession>A0A4D6XL69</accession>
<reference evidence="3" key="1">
    <citation type="submission" date="2019-04" db="EMBL/GenBank/DDBJ databases">
        <title>Genome sequence of Pseudomonas putida 1290, an auxin catabolizing strain.</title>
        <authorList>
            <person name="Laird T.S."/>
            <person name="Leveau J.H.J."/>
        </authorList>
    </citation>
    <scope>NUCLEOTIDE SEQUENCE [LARGE SCALE GENOMIC DNA]</scope>
    <source>
        <strain evidence="3">1290</strain>
    </source>
</reference>
<dbReference type="GO" id="GO:0016747">
    <property type="term" value="F:acyltransferase activity, transferring groups other than amino-acyl groups"/>
    <property type="evidence" value="ECO:0007669"/>
    <property type="project" value="InterPro"/>
</dbReference>
<proteinExistence type="predicted"/>
<dbReference type="InterPro" id="IPR000182">
    <property type="entry name" value="GNAT_dom"/>
</dbReference>
<evidence type="ECO:0000313" key="3">
    <source>
        <dbReference type="Proteomes" id="UP000298551"/>
    </source>
</evidence>
<name>A0A4D6XL69_PSEPU</name>
<dbReference type="OrthoDB" id="8780005at2"/>
<dbReference type="SUPFAM" id="SSF55729">
    <property type="entry name" value="Acyl-CoA N-acyltransferases (Nat)"/>
    <property type="match status" value="1"/>
</dbReference>
<evidence type="ECO:0000259" key="1">
    <source>
        <dbReference type="PROSITE" id="PS51186"/>
    </source>
</evidence>
<dbReference type="Pfam" id="PF13508">
    <property type="entry name" value="Acetyltransf_7"/>
    <property type="match status" value="1"/>
</dbReference>
<dbReference type="RefSeq" id="WP_136917474.1">
    <property type="nucleotide sequence ID" value="NZ_CP039371.1"/>
</dbReference>
<keyword evidence="2" id="KW-0808">Transferase</keyword>
<dbReference type="InterPro" id="IPR016181">
    <property type="entry name" value="Acyl_CoA_acyltransferase"/>
</dbReference>
<protein>
    <submittedName>
        <fullName evidence="2">GNAT family N-acetyltransferase</fullName>
    </submittedName>
</protein>
<sequence length="122" mass="12735">MRAAADGERWVARAPGIIAGLSLSAVADGFWLTGLCVAHAQRGQGVAAGLVEAALVGRQGPIWLFCHPDLAAFYQRLGFSAASALPQALAARLSRYQRNKHLVALQRPQSSPASSPGNSTSV</sequence>
<feature type="domain" description="N-acetyltransferase" evidence="1">
    <location>
        <begin position="1"/>
        <end position="98"/>
    </location>
</feature>
<dbReference type="Gene3D" id="3.40.630.30">
    <property type="match status" value="1"/>
</dbReference>
<evidence type="ECO:0000313" key="2">
    <source>
        <dbReference type="EMBL" id="QCI15548.1"/>
    </source>
</evidence>
<dbReference type="AlphaFoldDB" id="A0A4D6XL69"/>
<dbReference type="EMBL" id="CP039371">
    <property type="protein sequence ID" value="QCI15548.1"/>
    <property type="molecule type" value="Genomic_DNA"/>
</dbReference>
<dbReference type="PROSITE" id="PS51186">
    <property type="entry name" value="GNAT"/>
    <property type="match status" value="1"/>
</dbReference>
<gene>
    <name evidence="2" type="ORF">E6B08_22565</name>
</gene>